<proteinExistence type="predicted"/>
<dbReference type="KEGG" id="adin:H7849_14480"/>
<dbReference type="Pfam" id="PF00756">
    <property type="entry name" value="Esterase"/>
    <property type="match status" value="1"/>
</dbReference>
<sequence length="279" mass="31164">MATEIPDISAAAQVPGAPTLPARVSLHPRFHSHFLRDDRDITVYVPPQYEEQPDRGFPVLYLHDGQNLFDPSTSFVPGRTWRVAETADAVIEAGEVTPLIIVGIANTGDHRLKEYTYVPDWKMGGGEADKYGRLVTEELMPFINANYRTLQGRENTGMGGSSLGALATLYLGLKYANVFSRLGVLSPSVWWNHKSIISYVNETRLAHLPRIWLDVGTAEGRRTLADADLLERRLRANGWRPDIDLQYLHVAGGTHDEASWAQRVGPMLNFLFPASERSR</sequence>
<accession>A0A7G8BCV4</accession>
<dbReference type="Proteomes" id="UP000515312">
    <property type="component" value="Chromosome"/>
</dbReference>
<dbReference type="SUPFAM" id="SSF53474">
    <property type="entry name" value="alpha/beta-Hydrolases"/>
    <property type="match status" value="1"/>
</dbReference>
<dbReference type="PANTHER" id="PTHR48098:SF6">
    <property type="entry name" value="FERRI-BACILLIBACTIN ESTERASE BESA"/>
    <property type="match status" value="1"/>
</dbReference>
<reference evidence="1 2" key="1">
    <citation type="submission" date="2020-08" db="EMBL/GenBank/DDBJ databases">
        <title>Edaphobacter telluris sp. nov. and Acidobacterium dinghuensis sp. nov., two acidobacteria isolated from forest soil.</title>
        <authorList>
            <person name="Fu J."/>
            <person name="Qiu L."/>
        </authorList>
    </citation>
    <scope>NUCLEOTIDE SEQUENCE [LARGE SCALE GENOMIC DNA]</scope>
    <source>
        <strain evidence="1">4Y35</strain>
    </source>
</reference>
<dbReference type="Gene3D" id="3.40.50.1820">
    <property type="entry name" value="alpha/beta hydrolase"/>
    <property type="match status" value="1"/>
</dbReference>
<evidence type="ECO:0000313" key="1">
    <source>
        <dbReference type="EMBL" id="QNI30374.1"/>
    </source>
</evidence>
<dbReference type="RefSeq" id="WP_186740235.1">
    <property type="nucleotide sequence ID" value="NZ_CP060394.1"/>
</dbReference>
<dbReference type="GO" id="GO:0016787">
    <property type="term" value="F:hydrolase activity"/>
    <property type="evidence" value="ECO:0007669"/>
    <property type="project" value="UniProtKB-KW"/>
</dbReference>
<protein>
    <submittedName>
        <fullName evidence="1">Alpha/beta hydrolase</fullName>
    </submittedName>
</protein>
<keyword evidence="1" id="KW-0378">Hydrolase</keyword>
<gene>
    <name evidence="1" type="ORF">H7849_14480</name>
</gene>
<dbReference type="AlphaFoldDB" id="A0A7G8BCV4"/>
<dbReference type="EMBL" id="CP060394">
    <property type="protein sequence ID" value="QNI30374.1"/>
    <property type="molecule type" value="Genomic_DNA"/>
</dbReference>
<dbReference type="InterPro" id="IPR029058">
    <property type="entry name" value="AB_hydrolase_fold"/>
</dbReference>
<organism evidence="1 2">
    <name type="scientific">Alloacidobacterium dinghuense</name>
    <dbReference type="NCBI Taxonomy" id="2763107"/>
    <lineage>
        <taxon>Bacteria</taxon>
        <taxon>Pseudomonadati</taxon>
        <taxon>Acidobacteriota</taxon>
        <taxon>Terriglobia</taxon>
        <taxon>Terriglobales</taxon>
        <taxon>Acidobacteriaceae</taxon>
        <taxon>Alloacidobacterium</taxon>
    </lineage>
</organism>
<dbReference type="InterPro" id="IPR000801">
    <property type="entry name" value="Esterase-like"/>
</dbReference>
<dbReference type="InterPro" id="IPR050583">
    <property type="entry name" value="Mycobacterial_A85_antigen"/>
</dbReference>
<dbReference type="PANTHER" id="PTHR48098">
    <property type="entry name" value="ENTEROCHELIN ESTERASE-RELATED"/>
    <property type="match status" value="1"/>
</dbReference>
<evidence type="ECO:0000313" key="2">
    <source>
        <dbReference type="Proteomes" id="UP000515312"/>
    </source>
</evidence>
<keyword evidence="2" id="KW-1185">Reference proteome</keyword>
<name>A0A7G8BCV4_9BACT</name>